<dbReference type="InterPro" id="IPR029033">
    <property type="entry name" value="His_PPase_superfam"/>
</dbReference>
<dbReference type="InterPro" id="IPR000560">
    <property type="entry name" value="His_Pase_clade-2"/>
</dbReference>
<dbReference type="Pfam" id="PF00328">
    <property type="entry name" value="His_Phos_2"/>
    <property type="match status" value="1"/>
</dbReference>
<dbReference type="Proteomes" id="UP001470230">
    <property type="component" value="Unassembled WGS sequence"/>
</dbReference>
<dbReference type="Gene3D" id="3.40.50.1240">
    <property type="entry name" value="Phosphoglycerate mutase-like"/>
    <property type="match status" value="1"/>
</dbReference>
<evidence type="ECO:0000313" key="4">
    <source>
        <dbReference type="EMBL" id="KAK8870533.1"/>
    </source>
</evidence>
<protein>
    <submittedName>
        <fullName evidence="4">2-phosphoxylose phosphatase 1</fullName>
    </submittedName>
</protein>
<evidence type="ECO:0000256" key="3">
    <source>
        <dbReference type="SAM" id="SignalP"/>
    </source>
</evidence>
<accession>A0ABR2IZ65</accession>
<organism evidence="4 5">
    <name type="scientific">Tritrichomonas musculus</name>
    <dbReference type="NCBI Taxonomy" id="1915356"/>
    <lineage>
        <taxon>Eukaryota</taxon>
        <taxon>Metamonada</taxon>
        <taxon>Parabasalia</taxon>
        <taxon>Tritrichomonadida</taxon>
        <taxon>Tritrichomonadidae</taxon>
        <taxon>Tritrichomonas</taxon>
    </lineage>
</organism>
<evidence type="ECO:0000256" key="1">
    <source>
        <dbReference type="ARBA" id="ARBA00005375"/>
    </source>
</evidence>
<gene>
    <name evidence="4" type="ORF">M9Y10_008418</name>
</gene>
<dbReference type="CDD" id="cd07061">
    <property type="entry name" value="HP_HAP_like"/>
    <property type="match status" value="1"/>
</dbReference>
<dbReference type="PANTHER" id="PTHR11567:SF110">
    <property type="entry name" value="2-PHOSPHOXYLOSE PHOSPHATASE 1"/>
    <property type="match status" value="1"/>
</dbReference>
<dbReference type="SUPFAM" id="SSF53254">
    <property type="entry name" value="Phosphoglycerate mutase-like"/>
    <property type="match status" value="1"/>
</dbReference>
<reference evidence="4 5" key="1">
    <citation type="submission" date="2024-04" db="EMBL/GenBank/DDBJ databases">
        <title>Tritrichomonas musculus Genome.</title>
        <authorList>
            <person name="Alves-Ferreira E."/>
            <person name="Grigg M."/>
            <person name="Lorenzi H."/>
            <person name="Galac M."/>
        </authorList>
    </citation>
    <scope>NUCLEOTIDE SEQUENCE [LARGE SCALE GENOMIC DNA]</scope>
    <source>
        <strain evidence="4 5">EAF2021</strain>
    </source>
</reference>
<dbReference type="EMBL" id="JAPFFF010000014">
    <property type="protein sequence ID" value="KAK8870533.1"/>
    <property type="molecule type" value="Genomic_DNA"/>
</dbReference>
<keyword evidence="3" id="KW-0732">Signal</keyword>
<sequence length="430" mass="49833">MLIIKLFFFFIFTSAFDDSWCEPPYLDYPMRNDADLVMVQILTRHGARTPLHQSLKYPHVWQCNNTEYFSQSNINIHSPLRVFVSESKSIFLGDCHFGQLISKGANALQRLGKHIRWIYVDQMKFLPSRFNPNIIRFRSTKTHRTLHSQMNFILGLYPNMNIEYNSSITIIAPEKSIDPLRHLPAVCTNLKKAVQEVQKSDEFIQKFSDRKKIWTDVGNVLGVKAKSAPDIVMSARCNYITDSLPMYNFGKNHLYSSFNLDNSDITNSSTSIINEDVLDSASLLKAEQQKYIFMHPKVFPLKFSFAIAEMANLMIDRINGNSKIRFIHWSAHDGDIFGFLGYLGTGSDKLPPYGSYIITELWKFRHSGEFFLRFIYNGKVLRVPRLGNIKNVLFDDFLRFVKVNMPSLKVDCGFSHEKFKNAWTFQPEEH</sequence>
<comment type="similarity">
    <text evidence="1">Belongs to the histidine acid phosphatase family.</text>
</comment>
<dbReference type="InterPro" id="IPR033379">
    <property type="entry name" value="Acid_Pase_AS"/>
</dbReference>
<evidence type="ECO:0000313" key="5">
    <source>
        <dbReference type="Proteomes" id="UP001470230"/>
    </source>
</evidence>
<feature type="chain" id="PRO_5047403902" evidence="3">
    <location>
        <begin position="22"/>
        <end position="430"/>
    </location>
</feature>
<name>A0ABR2IZ65_9EUKA</name>
<dbReference type="PROSITE" id="PS00616">
    <property type="entry name" value="HIS_ACID_PHOSPHAT_1"/>
    <property type="match status" value="1"/>
</dbReference>
<feature type="signal peptide" evidence="3">
    <location>
        <begin position="1"/>
        <end position="21"/>
    </location>
</feature>
<proteinExistence type="inferred from homology"/>
<dbReference type="InterPro" id="IPR050645">
    <property type="entry name" value="Histidine_acid_phosphatase"/>
</dbReference>
<evidence type="ECO:0000256" key="2">
    <source>
        <dbReference type="ARBA" id="ARBA00022801"/>
    </source>
</evidence>
<dbReference type="PANTHER" id="PTHR11567">
    <property type="entry name" value="ACID PHOSPHATASE-RELATED"/>
    <property type="match status" value="1"/>
</dbReference>
<keyword evidence="2" id="KW-0378">Hydrolase</keyword>
<comment type="caution">
    <text evidence="4">The sequence shown here is derived from an EMBL/GenBank/DDBJ whole genome shotgun (WGS) entry which is preliminary data.</text>
</comment>
<keyword evidence="5" id="KW-1185">Reference proteome</keyword>